<dbReference type="SUPFAM" id="SSF56176">
    <property type="entry name" value="FAD-binding/transporter-associated domain-like"/>
    <property type="match status" value="1"/>
</dbReference>
<dbReference type="InterPro" id="IPR002550">
    <property type="entry name" value="CNNM"/>
</dbReference>
<feature type="transmembrane region" description="Helical" evidence="9">
    <location>
        <begin position="57"/>
        <end position="76"/>
    </location>
</feature>
<dbReference type="SUPFAM" id="SSF54631">
    <property type="entry name" value="CBS-domain pair"/>
    <property type="match status" value="1"/>
</dbReference>
<name>A0ABS0AXE3_9BACT</name>
<keyword evidence="3" id="KW-0677">Repeat</keyword>
<dbReference type="CDD" id="cd04590">
    <property type="entry name" value="CBS_pair_CorC_HlyC_assoc"/>
    <property type="match status" value="1"/>
</dbReference>
<keyword evidence="4 8" id="KW-1133">Transmembrane helix</keyword>
<evidence type="ECO:0008006" key="14">
    <source>
        <dbReference type="Google" id="ProtNLM"/>
    </source>
</evidence>
<dbReference type="InterPro" id="IPR044751">
    <property type="entry name" value="Ion_transp-like_CBS"/>
</dbReference>
<keyword evidence="6 8" id="KW-0472">Membrane</keyword>
<evidence type="ECO:0000256" key="5">
    <source>
        <dbReference type="ARBA" id="ARBA00023122"/>
    </source>
</evidence>
<evidence type="ECO:0000313" key="12">
    <source>
        <dbReference type="EMBL" id="MBF5058629.1"/>
    </source>
</evidence>
<evidence type="ECO:0000256" key="6">
    <source>
        <dbReference type="ARBA" id="ARBA00023136"/>
    </source>
</evidence>
<keyword evidence="13" id="KW-1185">Reference proteome</keyword>
<evidence type="ECO:0000256" key="8">
    <source>
        <dbReference type="PROSITE-ProRule" id="PRU01193"/>
    </source>
</evidence>
<organism evidence="12 13">
    <name type="scientific">Candidatus Neptunichlamydia vexilliferae</name>
    <dbReference type="NCBI Taxonomy" id="1651774"/>
    <lineage>
        <taxon>Bacteria</taxon>
        <taxon>Pseudomonadati</taxon>
        <taxon>Chlamydiota</taxon>
        <taxon>Chlamydiia</taxon>
        <taxon>Parachlamydiales</taxon>
        <taxon>Simkaniaceae</taxon>
        <taxon>Candidatus Neptunichlamydia</taxon>
    </lineage>
</organism>
<dbReference type="Proteomes" id="UP001194714">
    <property type="component" value="Unassembled WGS sequence"/>
</dbReference>
<feature type="domain" description="CNNM transmembrane" evidence="11">
    <location>
        <begin position="1"/>
        <end position="181"/>
    </location>
</feature>
<dbReference type="PROSITE" id="PS51846">
    <property type="entry name" value="CNNM"/>
    <property type="match status" value="1"/>
</dbReference>
<protein>
    <recommendedName>
        <fullName evidence="14">HlyC/CorC family transporter</fullName>
    </recommendedName>
</protein>
<dbReference type="PANTHER" id="PTHR22777:SF17">
    <property type="entry name" value="UPF0053 PROTEIN SLL0260"/>
    <property type="match status" value="1"/>
</dbReference>
<feature type="transmembrane region" description="Helical" evidence="9">
    <location>
        <begin position="83"/>
        <end position="104"/>
    </location>
</feature>
<evidence type="ECO:0000256" key="1">
    <source>
        <dbReference type="ARBA" id="ARBA00004141"/>
    </source>
</evidence>
<evidence type="ECO:0000256" key="2">
    <source>
        <dbReference type="ARBA" id="ARBA00022692"/>
    </source>
</evidence>
<dbReference type="EMBL" id="JAAEJV010000002">
    <property type="protein sequence ID" value="MBF5058629.1"/>
    <property type="molecule type" value="Genomic_DNA"/>
</dbReference>
<evidence type="ECO:0000256" key="9">
    <source>
        <dbReference type="SAM" id="Phobius"/>
    </source>
</evidence>
<dbReference type="InterPro" id="IPR005170">
    <property type="entry name" value="Transptr-assoc_dom"/>
</dbReference>
<evidence type="ECO:0000313" key="13">
    <source>
        <dbReference type="Proteomes" id="UP001194714"/>
    </source>
</evidence>
<evidence type="ECO:0000256" key="3">
    <source>
        <dbReference type="ARBA" id="ARBA00022737"/>
    </source>
</evidence>
<dbReference type="InterPro" id="IPR000644">
    <property type="entry name" value="CBS_dom"/>
</dbReference>
<evidence type="ECO:0000259" key="10">
    <source>
        <dbReference type="PROSITE" id="PS51371"/>
    </source>
</evidence>
<dbReference type="PANTHER" id="PTHR22777">
    <property type="entry name" value="HEMOLYSIN-RELATED"/>
    <property type="match status" value="1"/>
</dbReference>
<dbReference type="Gene3D" id="3.30.465.10">
    <property type="match status" value="1"/>
</dbReference>
<dbReference type="Gene3D" id="3.10.580.10">
    <property type="entry name" value="CBS-domain"/>
    <property type="match status" value="1"/>
</dbReference>
<proteinExistence type="predicted"/>
<sequence>MTFLIILLAVLIFTSGFLSASETALFSLSSMKVRAFRQGEDKRGHLIARLLSQPRKLLVTILMLNVVMNILVQNVVSGLFGSLTSWTLTVGIPLLLTLIFGEVIPKSIAYPKNTWIAYQAAPFLRGVEWLLKPLRDAITWVTTWISKFFFFYLRREKEIAIEELKLALRTSQEKGAVTTEEAKLVRGYLNLEEDLVKELMCPRNEVLFFDINRPLEELIHLFVDEECTRIPVCNGDLENVLGIMTSGSFFLHRDRFKRTHDIVPFLRKPHFVPESMLSRALLKQFYKLEETLVMVVDEYGSISGLITLEDLVETVVGQIVDRRDEKSHYTRPSEEIVIASGKLELIEFEEIFDYHLESPNNMATIGGWLTEELGDIPKSGTKIERHGFLFHVLASDVNRVRRVYIRRLKGIKKHE</sequence>
<reference evidence="12 13" key="1">
    <citation type="submission" date="2020-01" db="EMBL/GenBank/DDBJ databases">
        <title>Draft genome sequence of Cand. Neptunochlamydia vexilliferae K9.</title>
        <authorList>
            <person name="Schulz F."/>
            <person name="Koestlbacher S."/>
            <person name="Wascher F."/>
            <person name="Pizzetti I."/>
            <person name="Horn M."/>
        </authorList>
    </citation>
    <scope>NUCLEOTIDE SEQUENCE [LARGE SCALE GENOMIC DNA]</scope>
    <source>
        <strain evidence="12 13">K9</strain>
    </source>
</reference>
<keyword evidence="5 7" id="KW-0129">CBS domain</keyword>
<gene>
    <name evidence="12" type="ORF">NEPTK9_000126</name>
</gene>
<dbReference type="InterPro" id="IPR046342">
    <property type="entry name" value="CBS_dom_sf"/>
</dbReference>
<dbReference type="RefSeq" id="WP_194846904.1">
    <property type="nucleotide sequence ID" value="NZ_JAAEJV010000002.1"/>
</dbReference>
<keyword evidence="2 8" id="KW-0812">Transmembrane</keyword>
<dbReference type="InterPro" id="IPR016169">
    <property type="entry name" value="FAD-bd_PCMH_sub2"/>
</dbReference>
<feature type="domain" description="CBS" evidence="10">
    <location>
        <begin position="200"/>
        <end position="262"/>
    </location>
</feature>
<dbReference type="Pfam" id="PF00571">
    <property type="entry name" value="CBS"/>
    <property type="match status" value="2"/>
</dbReference>
<comment type="caution">
    <text evidence="12">The sequence shown here is derived from an EMBL/GenBank/DDBJ whole genome shotgun (WGS) entry which is preliminary data.</text>
</comment>
<comment type="subcellular location">
    <subcellularLocation>
        <location evidence="1">Membrane</location>
        <topology evidence="1">Multi-pass membrane protein</topology>
    </subcellularLocation>
</comment>
<evidence type="ECO:0000256" key="4">
    <source>
        <dbReference type="ARBA" id="ARBA00022989"/>
    </source>
</evidence>
<dbReference type="SMART" id="SM01091">
    <property type="entry name" value="CorC_HlyC"/>
    <property type="match status" value="1"/>
</dbReference>
<dbReference type="Pfam" id="PF01595">
    <property type="entry name" value="CNNM"/>
    <property type="match status" value="1"/>
</dbReference>
<dbReference type="PROSITE" id="PS51371">
    <property type="entry name" value="CBS"/>
    <property type="match status" value="1"/>
</dbReference>
<evidence type="ECO:0000259" key="11">
    <source>
        <dbReference type="PROSITE" id="PS51846"/>
    </source>
</evidence>
<dbReference type="InterPro" id="IPR036318">
    <property type="entry name" value="FAD-bd_PCMH-like_sf"/>
</dbReference>
<dbReference type="Pfam" id="PF03471">
    <property type="entry name" value="CorC_HlyC"/>
    <property type="match status" value="1"/>
</dbReference>
<accession>A0ABS0AXE3</accession>
<evidence type="ECO:0000256" key="7">
    <source>
        <dbReference type="PROSITE-ProRule" id="PRU00703"/>
    </source>
</evidence>